<dbReference type="SUPFAM" id="SSF51182">
    <property type="entry name" value="RmlC-like cupins"/>
    <property type="match status" value="1"/>
</dbReference>
<comment type="caution">
    <text evidence="2">The sequence shown here is derived from an EMBL/GenBank/DDBJ whole genome shotgun (WGS) entry which is preliminary data.</text>
</comment>
<dbReference type="InterPro" id="IPR011051">
    <property type="entry name" value="RmlC_Cupin_sf"/>
</dbReference>
<proteinExistence type="predicted"/>
<protein>
    <submittedName>
        <fullName evidence="2">Uncharacterized protein</fullName>
    </submittedName>
</protein>
<accession>A0AAE0XD16</accession>
<dbReference type="EMBL" id="JAULSO010000002">
    <property type="protein sequence ID" value="KAK3690396.1"/>
    <property type="molecule type" value="Genomic_DNA"/>
</dbReference>
<reference evidence="2" key="2">
    <citation type="submission" date="2023-06" db="EMBL/GenBank/DDBJ databases">
        <authorList>
            <consortium name="Lawrence Berkeley National Laboratory"/>
            <person name="Haridas S."/>
            <person name="Hensen N."/>
            <person name="Bonometti L."/>
            <person name="Westerberg I."/>
            <person name="Brannstrom I.O."/>
            <person name="Guillou S."/>
            <person name="Cros-Aarteil S."/>
            <person name="Calhoun S."/>
            <person name="Kuo A."/>
            <person name="Mondo S."/>
            <person name="Pangilinan J."/>
            <person name="Riley R."/>
            <person name="Labutti K."/>
            <person name="Andreopoulos B."/>
            <person name="Lipzen A."/>
            <person name="Chen C."/>
            <person name="Yanf M."/>
            <person name="Daum C."/>
            <person name="Ng V."/>
            <person name="Clum A."/>
            <person name="Steindorff A."/>
            <person name="Ohm R."/>
            <person name="Martin F."/>
            <person name="Silar P."/>
            <person name="Natvig D."/>
            <person name="Lalanne C."/>
            <person name="Gautier V."/>
            <person name="Ament-Velasquez S.L."/>
            <person name="Kruys A."/>
            <person name="Hutchinson M.I."/>
            <person name="Powell A.J."/>
            <person name="Barry K."/>
            <person name="Miller A.N."/>
            <person name="Grigoriev I.V."/>
            <person name="Debuchy R."/>
            <person name="Gladieux P."/>
            <person name="Thoren M.H."/>
            <person name="Johannesson H."/>
        </authorList>
    </citation>
    <scope>NUCLEOTIDE SEQUENCE</scope>
    <source>
        <strain evidence="2">CBS 314.62</strain>
    </source>
</reference>
<organism evidence="2 3">
    <name type="scientific">Podospora appendiculata</name>
    <dbReference type="NCBI Taxonomy" id="314037"/>
    <lineage>
        <taxon>Eukaryota</taxon>
        <taxon>Fungi</taxon>
        <taxon>Dikarya</taxon>
        <taxon>Ascomycota</taxon>
        <taxon>Pezizomycotina</taxon>
        <taxon>Sordariomycetes</taxon>
        <taxon>Sordariomycetidae</taxon>
        <taxon>Sordariales</taxon>
        <taxon>Podosporaceae</taxon>
        <taxon>Podospora</taxon>
    </lineage>
</organism>
<keyword evidence="3" id="KW-1185">Reference proteome</keyword>
<evidence type="ECO:0000313" key="2">
    <source>
        <dbReference type="EMBL" id="KAK3690396.1"/>
    </source>
</evidence>
<reference evidence="2" key="1">
    <citation type="journal article" date="2023" name="Mol. Phylogenet. Evol.">
        <title>Genome-scale phylogeny and comparative genomics of the fungal order Sordariales.</title>
        <authorList>
            <person name="Hensen N."/>
            <person name="Bonometti L."/>
            <person name="Westerberg I."/>
            <person name="Brannstrom I.O."/>
            <person name="Guillou S."/>
            <person name="Cros-Aarteil S."/>
            <person name="Calhoun S."/>
            <person name="Haridas S."/>
            <person name="Kuo A."/>
            <person name="Mondo S."/>
            <person name="Pangilinan J."/>
            <person name="Riley R."/>
            <person name="LaButti K."/>
            <person name="Andreopoulos B."/>
            <person name="Lipzen A."/>
            <person name="Chen C."/>
            <person name="Yan M."/>
            <person name="Daum C."/>
            <person name="Ng V."/>
            <person name="Clum A."/>
            <person name="Steindorff A."/>
            <person name="Ohm R.A."/>
            <person name="Martin F."/>
            <person name="Silar P."/>
            <person name="Natvig D.O."/>
            <person name="Lalanne C."/>
            <person name="Gautier V."/>
            <person name="Ament-Velasquez S.L."/>
            <person name="Kruys A."/>
            <person name="Hutchinson M.I."/>
            <person name="Powell A.J."/>
            <person name="Barry K."/>
            <person name="Miller A.N."/>
            <person name="Grigoriev I.V."/>
            <person name="Debuchy R."/>
            <person name="Gladieux P."/>
            <person name="Hiltunen Thoren M."/>
            <person name="Johannesson H."/>
        </authorList>
    </citation>
    <scope>NUCLEOTIDE SEQUENCE</scope>
    <source>
        <strain evidence="2">CBS 314.62</strain>
    </source>
</reference>
<gene>
    <name evidence="2" type="ORF">B0T22DRAFT_537071</name>
</gene>
<name>A0AAE0XD16_9PEZI</name>
<evidence type="ECO:0000256" key="1">
    <source>
        <dbReference type="SAM" id="MobiDB-lite"/>
    </source>
</evidence>
<evidence type="ECO:0000313" key="3">
    <source>
        <dbReference type="Proteomes" id="UP001270362"/>
    </source>
</evidence>
<sequence length="213" mass="22774">MKGIFSRLKSPQALFSSSGPKDQKTPTIDKVPTILHSCITNSSGNTGGGNYTLAHVVFSPNQTSSPSYHTTTTKTVTLLRGSLTLYTAPDGWRDPAALVATELRPRRDQDHPGGDAAQVPRWPARRVRGPPGVVGDGGAWLTAAVGRLVPHVLLMAVYAEMTDTWAVGEEKKVLEAVGKSKRKEMEGLKRMLVEKYAGDEAIGRAVGSGARVV</sequence>
<dbReference type="AlphaFoldDB" id="A0AAE0XD16"/>
<dbReference type="Proteomes" id="UP001270362">
    <property type="component" value="Unassembled WGS sequence"/>
</dbReference>
<feature type="region of interest" description="Disordered" evidence="1">
    <location>
        <begin position="1"/>
        <end position="28"/>
    </location>
</feature>